<evidence type="ECO:0000256" key="5">
    <source>
        <dbReference type="ARBA" id="ARBA00023136"/>
    </source>
</evidence>
<dbReference type="GO" id="GO:0000139">
    <property type="term" value="C:Golgi membrane"/>
    <property type="evidence" value="ECO:0007669"/>
    <property type="project" value="TreeGrafter"/>
</dbReference>
<evidence type="ECO:0000256" key="4">
    <source>
        <dbReference type="ARBA" id="ARBA00022989"/>
    </source>
</evidence>
<dbReference type="GO" id="GO:0005783">
    <property type="term" value="C:endoplasmic reticulum"/>
    <property type="evidence" value="ECO:0007669"/>
    <property type="project" value="GOC"/>
</dbReference>
<dbReference type="STRING" id="3476.A0A2P5B2X4"/>
<dbReference type="Pfam" id="PF03248">
    <property type="entry name" value="Rer1"/>
    <property type="match status" value="1"/>
</dbReference>
<keyword evidence="3 6" id="KW-0812">Transmembrane</keyword>
<dbReference type="InterPro" id="IPR004932">
    <property type="entry name" value="Rer1"/>
</dbReference>
<evidence type="ECO:0000313" key="7">
    <source>
        <dbReference type="EMBL" id="PON43154.1"/>
    </source>
</evidence>
<gene>
    <name evidence="7" type="ORF">PanWU01x14_276280</name>
</gene>
<evidence type="ECO:0000256" key="1">
    <source>
        <dbReference type="ARBA" id="ARBA00004141"/>
    </source>
</evidence>
<dbReference type="GO" id="GO:0006890">
    <property type="term" value="P:retrograde vesicle-mediated transport, Golgi to endoplasmic reticulum"/>
    <property type="evidence" value="ECO:0007669"/>
    <property type="project" value="TreeGrafter"/>
</dbReference>
<keyword evidence="4 6" id="KW-1133">Transmembrane helix</keyword>
<evidence type="ECO:0000256" key="3">
    <source>
        <dbReference type="ARBA" id="ARBA00022692"/>
    </source>
</evidence>
<dbReference type="PANTHER" id="PTHR10743:SF28">
    <property type="entry name" value="PROTEIN RER1C"/>
    <property type="match status" value="1"/>
</dbReference>
<comment type="similarity">
    <text evidence="2">Belongs to the RER1 family.</text>
</comment>
<organism evidence="7 8">
    <name type="scientific">Parasponia andersonii</name>
    <name type="common">Sponia andersonii</name>
    <dbReference type="NCBI Taxonomy" id="3476"/>
    <lineage>
        <taxon>Eukaryota</taxon>
        <taxon>Viridiplantae</taxon>
        <taxon>Streptophyta</taxon>
        <taxon>Embryophyta</taxon>
        <taxon>Tracheophyta</taxon>
        <taxon>Spermatophyta</taxon>
        <taxon>Magnoliopsida</taxon>
        <taxon>eudicotyledons</taxon>
        <taxon>Gunneridae</taxon>
        <taxon>Pentapetalae</taxon>
        <taxon>rosids</taxon>
        <taxon>fabids</taxon>
        <taxon>Rosales</taxon>
        <taxon>Cannabaceae</taxon>
        <taxon>Parasponia</taxon>
    </lineage>
</organism>
<dbReference type="AlphaFoldDB" id="A0A2P5B2X4"/>
<dbReference type="Proteomes" id="UP000237105">
    <property type="component" value="Unassembled WGS sequence"/>
</dbReference>
<dbReference type="OrthoDB" id="448250at2759"/>
<proteinExistence type="inferred from homology"/>
<protein>
    <submittedName>
        <fullName evidence="7">Retrieval of early ER protein Rer</fullName>
    </submittedName>
</protein>
<dbReference type="EMBL" id="JXTB01000376">
    <property type="protein sequence ID" value="PON43154.1"/>
    <property type="molecule type" value="Genomic_DNA"/>
</dbReference>
<dbReference type="PANTHER" id="PTHR10743">
    <property type="entry name" value="PROTEIN RER1"/>
    <property type="match status" value="1"/>
</dbReference>
<evidence type="ECO:0000256" key="6">
    <source>
        <dbReference type="SAM" id="Phobius"/>
    </source>
</evidence>
<evidence type="ECO:0000256" key="2">
    <source>
        <dbReference type="ARBA" id="ARBA00006070"/>
    </source>
</evidence>
<reference evidence="8" key="1">
    <citation type="submission" date="2016-06" db="EMBL/GenBank/DDBJ databases">
        <title>Parallel loss of symbiosis genes in relatives of nitrogen-fixing non-legume Parasponia.</title>
        <authorList>
            <person name="Van Velzen R."/>
            <person name="Holmer R."/>
            <person name="Bu F."/>
            <person name="Rutten L."/>
            <person name="Van Zeijl A."/>
            <person name="Liu W."/>
            <person name="Santuari L."/>
            <person name="Cao Q."/>
            <person name="Sharma T."/>
            <person name="Shen D."/>
            <person name="Roswanjaya Y."/>
            <person name="Wardhani T."/>
            <person name="Kalhor M.S."/>
            <person name="Jansen J."/>
            <person name="Van den Hoogen J."/>
            <person name="Gungor B."/>
            <person name="Hartog M."/>
            <person name="Hontelez J."/>
            <person name="Verver J."/>
            <person name="Yang W.-C."/>
            <person name="Schijlen E."/>
            <person name="Repin R."/>
            <person name="Schilthuizen M."/>
            <person name="Schranz E."/>
            <person name="Heidstra R."/>
            <person name="Miyata K."/>
            <person name="Fedorova E."/>
            <person name="Kohlen W."/>
            <person name="Bisseling T."/>
            <person name="Smit S."/>
            <person name="Geurts R."/>
        </authorList>
    </citation>
    <scope>NUCLEOTIDE SEQUENCE [LARGE SCALE GENOMIC DNA]</scope>
    <source>
        <strain evidence="8">cv. WU1-14</strain>
    </source>
</reference>
<keyword evidence="5 6" id="KW-0472">Membrane</keyword>
<comment type="caution">
    <text evidence="7">The sequence shown here is derived from an EMBL/GenBank/DDBJ whole genome shotgun (WGS) entry which is preliminary data.</text>
</comment>
<keyword evidence="8" id="KW-1185">Reference proteome</keyword>
<name>A0A2P5B2X4_PARAD</name>
<evidence type="ECO:0000313" key="8">
    <source>
        <dbReference type="Proteomes" id="UP000237105"/>
    </source>
</evidence>
<sequence length="172" mass="19733">MDLFDIEVVLALFGQVDVTRAAQVARLIYSLCIYLVQGFYIVSYELGIYILNIIIGFLFSQVDPEIQDLSSSDGFIALTLPTRGSNEFSPFVRHLFEFKFCRSSSSFLKPYFIVIRRSRPSLPFIRAALHRHSSERSSIAVCRSRLHRCLSELPLIFVCQSHPYFFIAGEHL</sequence>
<comment type="subcellular location">
    <subcellularLocation>
        <location evidence="1">Membrane</location>
        <topology evidence="1">Multi-pass membrane protein</topology>
    </subcellularLocation>
</comment>
<accession>A0A2P5B2X4</accession>
<dbReference type="GO" id="GO:0006621">
    <property type="term" value="P:protein retention in ER lumen"/>
    <property type="evidence" value="ECO:0007669"/>
    <property type="project" value="TreeGrafter"/>
</dbReference>
<feature type="transmembrane region" description="Helical" evidence="6">
    <location>
        <begin position="37"/>
        <end position="59"/>
    </location>
</feature>